<evidence type="ECO:0000256" key="1">
    <source>
        <dbReference type="SAM" id="MobiDB-lite"/>
    </source>
</evidence>
<dbReference type="OrthoDB" id="3359339at2759"/>
<dbReference type="InParanoid" id="A0A2T2ZWL6"/>
<dbReference type="AlphaFoldDB" id="A0A2T2ZWL6"/>
<feature type="region of interest" description="Disordered" evidence="1">
    <location>
        <begin position="21"/>
        <end position="105"/>
    </location>
</feature>
<reference evidence="2 3" key="1">
    <citation type="journal article" date="2018" name="Mycol. Prog.">
        <title>Coniella lustricola, a new species from submerged detritus.</title>
        <authorList>
            <person name="Raudabaugh D.B."/>
            <person name="Iturriaga T."/>
            <person name="Carver A."/>
            <person name="Mondo S."/>
            <person name="Pangilinan J."/>
            <person name="Lipzen A."/>
            <person name="He G."/>
            <person name="Amirebrahimi M."/>
            <person name="Grigoriev I.V."/>
            <person name="Miller A.N."/>
        </authorList>
    </citation>
    <scope>NUCLEOTIDE SEQUENCE [LARGE SCALE GENOMIC DNA]</scope>
    <source>
        <strain evidence="2 3">B22-T-1</strain>
    </source>
</reference>
<feature type="region of interest" description="Disordered" evidence="1">
    <location>
        <begin position="138"/>
        <end position="192"/>
    </location>
</feature>
<evidence type="ECO:0000313" key="3">
    <source>
        <dbReference type="Proteomes" id="UP000241462"/>
    </source>
</evidence>
<organism evidence="2 3">
    <name type="scientific">Coniella lustricola</name>
    <dbReference type="NCBI Taxonomy" id="2025994"/>
    <lineage>
        <taxon>Eukaryota</taxon>
        <taxon>Fungi</taxon>
        <taxon>Dikarya</taxon>
        <taxon>Ascomycota</taxon>
        <taxon>Pezizomycotina</taxon>
        <taxon>Sordariomycetes</taxon>
        <taxon>Sordariomycetidae</taxon>
        <taxon>Diaporthales</taxon>
        <taxon>Schizoparmaceae</taxon>
        <taxon>Coniella</taxon>
    </lineage>
</organism>
<accession>A0A2T2ZWL6</accession>
<sequence>MAPSNEELNRIAKQAEIDLNSYQAKTGSNNKSADNVGVDSGVESKFPGAEVKYDDELSTNASYNKRIPPEEGGELDARGRQTRGEHFEGKGGPESKFEQTGDNDNDVITRKALGKSDIVGAGKERKGNDILDQGASAAVHNVGSNPPGPGGSKFKGEDYYRPESVPDSISAEGYVAPESVTQASKETELGSR</sequence>
<evidence type="ECO:0000313" key="2">
    <source>
        <dbReference type="EMBL" id="PSR78450.1"/>
    </source>
</evidence>
<feature type="compositionally biased region" description="Basic and acidic residues" evidence="1">
    <location>
        <begin position="75"/>
        <end position="99"/>
    </location>
</feature>
<dbReference type="STRING" id="2025994.A0A2T2ZWL6"/>
<gene>
    <name evidence="2" type="ORF">BD289DRAFT_376679</name>
</gene>
<proteinExistence type="predicted"/>
<name>A0A2T2ZWL6_9PEZI</name>
<protein>
    <submittedName>
        <fullName evidence="2">Uncharacterized protein</fullName>
    </submittedName>
</protein>
<dbReference type="Proteomes" id="UP000241462">
    <property type="component" value="Unassembled WGS sequence"/>
</dbReference>
<dbReference type="EMBL" id="KZ678606">
    <property type="protein sequence ID" value="PSR78450.1"/>
    <property type="molecule type" value="Genomic_DNA"/>
</dbReference>
<feature type="compositionally biased region" description="Polar residues" evidence="1">
    <location>
        <begin position="21"/>
        <end position="33"/>
    </location>
</feature>
<keyword evidence="3" id="KW-1185">Reference proteome</keyword>